<organism evidence="1 2">
    <name type="scientific">Puccinia striiformis f. sp. tritici PST-78</name>
    <dbReference type="NCBI Taxonomy" id="1165861"/>
    <lineage>
        <taxon>Eukaryota</taxon>
        <taxon>Fungi</taxon>
        <taxon>Dikarya</taxon>
        <taxon>Basidiomycota</taxon>
        <taxon>Pucciniomycotina</taxon>
        <taxon>Pucciniomycetes</taxon>
        <taxon>Pucciniales</taxon>
        <taxon>Pucciniaceae</taxon>
        <taxon>Puccinia</taxon>
    </lineage>
</organism>
<keyword evidence="2" id="KW-1185">Reference proteome</keyword>
<dbReference type="Proteomes" id="UP000054564">
    <property type="component" value="Unassembled WGS sequence"/>
</dbReference>
<evidence type="ECO:0000313" key="1">
    <source>
        <dbReference type="EMBL" id="KNE88193.1"/>
    </source>
</evidence>
<gene>
    <name evidence="1" type="ORF">PSTG_18412</name>
</gene>
<dbReference type="InterPro" id="IPR027417">
    <property type="entry name" value="P-loop_NTPase"/>
</dbReference>
<comment type="caution">
    <text evidence="1">The sequence shown here is derived from an EMBL/GenBank/DDBJ whole genome shotgun (WGS) entry which is preliminary data.</text>
</comment>
<accession>A0A0L0UMF6</accession>
<evidence type="ECO:0000313" key="2">
    <source>
        <dbReference type="Proteomes" id="UP000054564"/>
    </source>
</evidence>
<dbReference type="SUPFAM" id="SSF52540">
    <property type="entry name" value="P-loop containing nucleoside triphosphate hydrolases"/>
    <property type="match status" value="1"/>
</dbReference>
<protein>
    <submittedName>
        <fullName evidence="1">Uncharacterized protein</fullName>
    </submittedName>
</protein>
<sequence length="109" mass="12128">MKLLKECKGNIIVVGKSGAGKNTLVNRLDRYAAEVVILDKVNISDARLFKASKLYDFIRLAGERGQRIIVLTQSEINPAVAICFDGMISITSMDEEYAEFPVKKKKALH</sequence>
<proteinExistence type="predicted"/>
<dbReference type="EMBL" id="AJIL01002842">
    <property type="protein sequence ID" value="KNE88193.1"/>
    <property type="molecule type" value="Genomic_DNA"/>
</dbReference>
<name>A0A0L0UMF6_9BASI</name>
<reference evidence="2" key="1">
    <citation type="submission" date="2014-03" db="EMBL/GenBank/DDBJ databases">
        <title>The Genome Sequence of Puccinia striiformis f. sp. tritici PST-78.</title>
        <authorList>
            <consortium name="The Broad Institute Genome Sequencing Platform"/>
            <person name="Cuomo C."/>
            <person name="Hulbert S."/>
            <person name="Chen X."/>
            <person name="Walker B."/>
            <person name="Young S.K."/>
            <person name="Zeng Q."/>
            <person name="Gargeya S."/>
            <person name="Fitzgerald M."/>
            <person name="Haas B."/>
            <person name="Abouelleil A."/>
            <person name="Alvarado L."/>
            <person name="Arachchi H.M."/>
            <person name="Berlin A.M."/>
            <person name="Chapman S.B."/>
            <person name="Goldberg J."/>
            <person name="Griggs A."/>
            <person name="Gujja S."/>
            <person name="Hansen M."/>
            <person name="Howarth C."/>
            <person name="Imamovic A."/>
            <person name="Larimer J."/>
            <person name="McCowan C."/>
            <person name="Montmayeur A."/>
            <person name="Murphy C."/>
            <person name="Neiman D."/>
            <person name="Pearson M."/>
            <person name="Priest M."/>
            <person name="Roberts A."/>
            <person name="Saif S."/>
            <person name="Shea T."/>
            <person name="Sisk P."/>
            <person name="Sykes S."/>
            <person name="Wortman J."/>
            <person name="Nusbaum C."/>
            <person name="Birren B."/>
        </authorList>
    </citation>
    <scope>NUCLEOTIDE SEQUENCE [LARGE SCALE GENOMIC DNA]</scope>
    <source>
        <strain evidence="2">race PST-78</strain>
    </source>
</reference>
<dbReference type="AlphaFoldDB" id="A0A0L0UMF6"/>